<dbReference type="Proteomes" id="UP000758155">
    <property type="component" value="Unassembled WGS sequence"/>
</dbReference>
<keyword evidence="3" id="KW-1185">Reference proteome</keyword>
<organism evidence="2 3">
    <name type="scientific">Didymella heteroderae</name>
    <dbReference type="NCBI Taxonomy" id="1769908"/>
    <lineage>
        <taxon>Eukaryota</taxon>
        <taxon>Fungi</taxon>
        <taxon>Dikarya</taxon>
        <taxon>Ascomycota</taxon>
        <taxon>Pezizomycotina</taxon>
        <taxon>Dothideomycetes</taxon>
        <taxon>Pleosporomycetidae</taxon>
        <taxon>Pleosporales</taxon>
        <taxon>Pleosporineae</taxon>
        <taxon>Didymellaceae</taxon>
        <taxon>Didymella</taxon>
    </lineage>
</organism>
<dbReference type="OrthoDB" id="5279008at2759"/>
<reference evidence="2" key="1">
    <citation type="submission" date="2019-04" db="EMBL/GenBank/DDBJ databases">
        <title>Sequencing of skin fungus with MAO and IRED activity.</title>
        <authorList>
            <person name="Marsaioli A.J."/>
            <person name="Bonatto J.M.C."/>
            <person name="Reis Junior O."/>
        </authorList>
    </citation>
    <scope>NUCLEOTIDE SEQUENCE</scope>
    <source>
        <strain evidence="2">28M1</strain>
    </source>
</reference>
<feature type="domain" description="F-box" evidence="1">
    <location>
        <begin position="2"/>
        <end position="51"/>
    </location>
</feature>
<comment type="caution">
    <text evidence="2">The sequence shown here is derived from an EMBL/GenBank/DDBJ whole genome shotgun (WGS) entry which is preliminary data.</text>
</comment>
<dbReference type="Gene3D" id="3.80.10.10">
    <property type="entry name" value="Ribonuclease Inhibitor"/>
    <property type="match status" value="1"/>
</dbReference>
<dbReference type="EMBL" id="SWKV01000024">
    <property type="protein sequence ID" value="KAF3040732.1"/>
    <property type="molecule type" value="Genomic_DNA"/>
</dbReference>
<dbReference type="SUPFAM" id="SSF52047">
    <property type="entry name" value="RNI-like"/>
    <property type="match status" value="1"/>
</dbReference>
<dbReference type="PROSITE" id="PS50181">
    <property type="entry name" value="FBOX"/>
    <property type="match status" value="1"/>
</dbReference>
<protein>
    <recommendedName>
        <fullName evidence="1">F-box domain-containing protein</fullName>
    </recommendedName>
</protein>
<sequence length="437" mass="48694">MTSPFERLPTEVFDIIAAYLDLPEYQTVRLSSQRLHLLSLSTFTKKYFTKVITTLGSPSLDRLVHVANHSHLSRLVTTLEIRLLNHRNYKDLGKIARVGIFPPPKRFPKVSCVRNQDIVQESTLYDDVLANRQAKCITERLTRGLRGLSYLTAIRFRAHDIEPLGWKTIAVPEGDQVFRARCLRAVLDAICQSGITLSTFTMGKEKGPTLSKCANVPYPALQLPLEYMQRLRPSLAALTHLTLSVVAAHNGHHRLPGWENGLSRFMSSTPGLTSLSLSLDRKAQVSQYGARIVRSLSDTTHLERLARLQIFNTTVHESDLNKFIRTHAETLQVINLTNACLLTGNWLTLLSAFKGVENLETLRLSSIGGVGSPVVGVDRAEDIQSTVRFRQRDKERRKVTLDTARSGRDMGSMLDELVVGCSVGESVVALYALSAVP</sequence>
<evidence type="ECO:0000313" key="2">
    <source>
        <dbReference type="EMBL" id="KAF3040732.1"/>
    </source>
</evidence>
<accession>A0A9P5C252</accession>
<dbReference type="InterPro" id="IPR032675">
    <property type="entry name" value="LRR_dom_sf"/>
</dbReference>
<proteinExistence type="predicted"/>
<evidence type="ECO:0000313" key="3">
    <source>
        <dbReference type="Proteomes" id="UP000758155"/>
    </source>
</evidence>
<dbReference type="InterPro" id="IPR001810">
    <property type="entry name" value="F-box_dom"/>
</dbReference>
<gene>
    <name evidence="2" type="ORF">E8E12_008190</name>
</gene>
<name>A0A9P5C252_9PLEO</name>
<dbReference type="AlphaFoldDB" id="A0A9P5C252"/>
<evidence type="ECO:0000259" key="1">
    <source>
        <dbReference type="PROSITE" id="PS50181"/>
    </source>
</evidence>